<feature type="region of interest" description="Disordered" evidence="1">
    <location>
        <begin position="103"/>
        <end position="129"/>
    </location>
</feature>
<proteinExistence type="predicted"/>
<accession>A0ABM9H6W6</accession>
<evidence type="ECO:0000313" key="3">
    <source>
        <dbReference type="Proteomes" id="UP001154015"/>
    </source>
</evidence>
<dbReference type="EMBL" id="CAKXYP010000024">
    <property type="protein sequence ID" value="CAH9419383.1"/>
    <property type="molecule type" value="Genomic_DNA"/>
</dbReference>
<comment type="caution">
    <text evidence="2">The sequence shown here is derived from an EMBL/GenBank/DDBJ whole genome shotgun (WGS) entry which is preliminary data.</text>
</comment>
<dbReference type="Proteomes" id="UP001154015">
    <property type="component" value="Unassembled WGS sequence"/>
</dbReference>
<gene>
    <name evidence="2" type="ORF">SGL43_06438</name>
</gene>
<feature type="compositionally biased region" description="Basic and acidic residues" evidence="1">
    <location>
        <begin position="347"/>
        <end position="359"/>
    </location>
</feature>
<feature type="compositionally biased region" description="Low complexity" evidence="1">
    <location>
        <begin position="325"/>
        <end position="336"/>
    </location>
</feature>
<feature type="compositionally biased region" description="Basic and acidic residues" evidence="1">
    <location>
        <begin position="261"/>
        <end position="273"/>
    </location>
</feature>
<protein>
    <submittedName>
        <fullName evidence="2">Uncharacterized protein</fullName>
    </submittedName>
</protein>
<feature type="compositionally biased region" description="Basic and acidic residues" evidence="1">
    <location>
        <begin position="280"/>
        <end position="290"/>
    </location>
</feature>
<organism evidence="2 3">
    <name type="scientific">Streptomyces globisporus</name>
    <dbReference type="NCBI Taxonomy" id="1908"/>
    <lineage>
        <taxon>Bacteria</taxon>
        <taxon>Bacillati</taxon>
        <taxon>Actinomycetota</taxon>
        <taxon>Actinomycetes</taxon>
        <taxon>Kitasatosporales</taxon>
        <taxon>Streptomycetaceae</taxon>
        <taxon>Streptomyces</taxon>
    </lineage>
</organism>
<evidence type="ECO:0000256" key="1">
    <source>
        <dbReference type="SAM" id="MobiDB-lite"/>
    </source>
</evidence>
<reference evidence="2" key="1">
    <citation type="submission" date="2022-03" db="EMBL/GenBank/DDBJ databases">
        <authorList>
            <person name="Leyn A S."/>
        </authorList>
    </citation>
    <scope>NUCLEOTIDE SEQUENCE</scope>
    <source>
        <strain evidence="2">Streptomyces globisporus 4-3</strain>
    </source>
</reference>
<feature type="compositionally biased region" description="Basic and acidic residues" evidence="1">
    <location>
        <begin position="183"/>
        <end position="193"/>
    </location>
</feature>
<keyword evidence="3" id="KW-1185">Reference proteome</keyword>
<feature type="region of interest" description="Disordered" evidence="1">
    <location>
        <begin position="347"/>
        <end position="366"/>
    </location>
</feature>
<feature type="compositionally biased region" description="Basic and acidic residues" evidence="1">
    <location>
        <begin position="161"/>
        <end position="170"/>
    </location>
</feature>
<sequence>MGVQRCHPALRVAPVVERVALLLPVERRAGRLAPAEDPLLLAQRDPVPRLGPQSDRAQHLIAPAPRPARPFRPDPDQPVHLPRRRRVRVCGAVLEAGERPGAALGARRVHEPVGPPPGPQQPRGLPRQIPYDMEDGVRVLRADLHREISVTASRFEPVPGEARHPGEAGRPRPLQPETPVEQRGAHPDGDRQPVLRAPHRRHVRILRGDPGGEDTGPHGQLPQERRQLLPVPCEHVEGHETAEPLLRGQDPRLVRAVERHQALVGSRRGDAGSRSRRHRADQSRASHDTRGTPYESSSAETRVSALVTFRHGRSLFARRTGCSVPLTSTAPSTSSAPLPPCGVVRLGREAERRGVRPPDRLTANSE</sequence>
<feature type="region of interest" description="Disordered" evidence="1">
    <location>
        <begin position="151"/>
        <end position="222"/>
    </location>
</feature>
<feature type="region of interest" description="Disordered" evidence="1">
    <location>
        <begin position="323"/>
        <end position="342"/>
    </location>
</feature>
<name>A0ABM9H6W6_STRGL</name>
<feature type="region of interest" description="Disordered" evidence="1">
    <location>
        <begin position="261"/>
        <end position="299"/>
    </location>
</feature>
<evidence type="ECO:0000313" key="2">
    <source>
        <dbReference type="EMBL" id="CAH9419383.1"/>
    </source>
</evidence>